<dbReference type="PANTHER" id="PTHR21021">
    <property type="entry name" value="GAF/PUTATIVE CYTOSKELETAL PROTEIN"/>
    <property type="match status" value="1"/>
</dbReference>
<sequence>MSEKHQTALIAQQVDALLYHETHNVSNLANAAALLKDSLPNISWAGFYLYDQEQNDLYLGPFAGKVACMHIALGKGVCGTAFSTQQTQIVPDVHQFAGHIACDSATNSEMVVPLIKKGQPIGVLDLDSLEFDRFSSKDQNDLEEFAHALVAHLTI</sequence>
<protein>
    <submittedName>
        <fullName evidence="2">Histidine kinase</fullName>
    </submittedName>
</protein>
<evidence type="ECO:0000313" key="3">
    <source>
        <dbReference type="Proteomes" id="UP000078582"/>
    </source>
</evidence>
<dbReference type="PANTHER" id="PTHR21021:SF15">
    <property type="entry name" value="FREE METHIONINE-R-SULFOXIDE REDUCTASE"/>
    <property type="match status" value="1"/>
</dbReference>
<proteinExistence type="inferred from homology"/>
<dbReference type="InterPro" id="IPR000614">
    <property type="entry name" value="FRMsr_CS"/>
</dbReference>
<dbReference type="AlphaFoldDB" id="A0A192H471"/>
<dbReference type="GO" id="GO:0016301">
    <property type="term" value="F:kinase activity"/>
    <property type="evidence" value="ECO:0007669"/>
    <property type="project" value="UniProtKB-KW"/>
</dbReference>
<keyword evidence="2" id="KW-0418">Kinase</keyword>
<dbReference type="GO" id="GO:0005829">
    <property type="term" value="C:cytosol"/>
    <property type="evidence" value="ECO:0007669"/>
    <property type="project" value="TreeGrafter"/>
</dbReference>
<reference evidence="2 3" key="1">
    <citation type="submission" date="2016-03" db="EMBL/GenBank/DDBJ databases">
        <title>Pediococcus and Lactobacillus from brewery environment - whole genome sequencing and assembly.</title>
        <authorList>
            <person name="Behr J."/>
            <person name="Geissler A.J."/>
            <person name="Vogel R.F."/>
        </authorList>
    </citation>
    <scope>NUCLEOTIDE SEQUENCE [LARGE SCALE GENOMIC DNA]</scope>
    <source>
        <strain evidence="2 3">TMW 1.1989</strain>
    </source>
</reference>
<dbReference type="InterPro" id="IPR003018">
    <property type="entry name" value="GAF"/>
</dbReference>
<dbReference type="InterPro" id="IPR051330">
    <property type="entry name" value="Phosphatase_reg/MetRdx"/>
</dbReference>
<dbReference type="KEGG" id="lbt:AYR52_05550"/>
<dbReference type="RefSeq" id="WP_068224901.1">
    <property type="nucleotide sequence ID" value="NZ_CP014623.1"/>
</dbReference>
<dbReference type="OrthoDB" id="9796252at2"/>
<dbReference type="PROSITE" id="PS01320">
    <property type="entry name" value="UPF0067"/>
    <property type="match status" value="1"/>
</dbReference>
<dbReference type="Pfam" id="PF13185">
    <property type="entry name" value="GAF_2"/>
    <property type="match status" value="1"/>
</dbReference>
<gene>
    <name evidence="2" type="ORF">AYR53_10575</name>
</gene>
<accession>A0A192H471</accession>
<dbReference type="InterPro" id="IPR029016">
    <property type="entry name" value="GAF-like_dom_sf"/>
</dbReference>
<evidence type="ECO:0000313" key="2">
    <source>
        <dbReference type="EMBL" id="ANK63170.1"/>
    </source>
</evidence>
<evidence type="ECO:0000256" key="1">
    <source>
        <dbReference type="ARBA" id="ARBA00038454"/>
    </source>
</evidence>
<dbReference type="STRING" id="375175.AYR53_10575"/>
<dbReference type="Gene3D" id="3.30.450.40">
    <property type="match status" value="1"/>
</dbReference>
<dbReference type="GO" id="GO:0033745">
    <property type="term" value="F:L-methionine-(R)-S-oxide reductase activity"/>
    <property type="evidence" value="ECO:0007669"/>
    <property type="project" value="TreeGrafter"/>
</dbReference>
<dbReference type="GeneID" id="42982703"/>
<organism evidence="2 3">
    <name type="scientific">Loigolactobacillus backii</name>
    <dbReference type="NCBI Taxonomy" id="375175"/>
    <lineage>
        <taxon>Bacteria</taxon>
        <taxon>Bacillati</taxon>
        <taxon>Bacillota</taxon>
        <taxon>Bacilli</taxon>
        <taxon>Lactobacillales</taxon>
        <taxon>Lactobacillaceae</taxon>
        <taxon>Loigolactobacillus</taxon>
    </lineage>
</organism>
<dbReference type="SUPFAM" id="SSF55781">
    <property type="entry name" value="GAF domain-like"/>
    <property type="match status" value="1"/>
</dbReference>
<comment type="similarity">
    <text evidence="1">Belongs to the free Met sulfoxide reductase family.</text>
</comment>
<dbReference type="FunFam" id="3.30.450.40:FF:000008">
    <property type="entry name" value="GAF domain-containing proteins"/>
    <property type="match status" value="1"/>
</dbReference>
<dbReference type="Proteomes" id="UP000078582">
    <property type="component" value="Chromosome"/>
</dbReference>
<keyword evidence="2" id="KW-0808">Transferase</keyword>
<dbReference type="EMBL" id="CP014873">
    <property type="protein sequence ID" value="ANK63170.1"/>
    <property type="molecule type" value="Genomic_DNA"/>
</dbReference>
<dbReference type="SMART" id="SM00065">
    <property type="entry name" value="GAF"/>
    <property type="match status" value="1"/>
</dbReference>
<name>A0A192H471_9LACO</name>
<keyword evidence="3" id="KW-1185">Reference proteome</keyword>